<dbReference type="SUPFAM" id="SSF46785">
    <property type="entry name" value="Winged helix' DNA-binding domain"/>
    <property type="match status" value="1"/>
</dbReference>
<comment type="caution">
    <text evidence="2">The sequence shown here is derived from an EMBL/GenBank/DDBJ whole genome shotgun (WGS) entry which is preliminary data.</text>
</comment>
<dbReference type="PANTHER" id="PTHR39168">
    <property type="entry name" value="TRANSCRIPTIONAL REGULATOR-RELATED"/>
    <property type="match status" value="1"/>
</dbReference>
<accession>A0A261T8Z3</accession>
<dbReference type="InterPro" id="IPR011991">
    <property type="entry name" value="ArsR-like_HTH"/>
</dbReference>
<dbReference type="PANTHER" id="PTHR39168:SF1">
    <property type="entry name" value="TRANSCRIPTIONAL REGULATORY PROTEIN"/>
    <property type="match status" value="1"/>
</dbReference>
<proteinExistence type="predicted"/>
<dbReference type="AlphaFoldDB" id="A0A261T8Z3"/>
<reference evidence="2 3" key="1">
    <citation type="submission" date="2017-05" db="EMBL/GenBank/DDBJ databases">
        <title>Complete and WGS of Bordetella genogroups.</title>
        <authorList>
            <person name="Spilker T."/>
            <person name="LiPuma J."/>
        </authorList>
    </citation>
    <scope>NUCLEOTIDE SEQUENCE [LARGE SCALE GENOMIC DNA]</scope>
    <source>
        <strain evidence="2 3">AU10456</strain>
    </source>
</reference>
<dbReference type="PRINTS" id="PR00778">
    <property type="entry name" value="HTHARSR"/>
</dbReference>
<dbReference type="GO" id="GO:0097063">
    <property type="term" value="F:cadmium ion sensor activity"/>
    <property type="evidence" value="ECO:0007669"/>
    <property type="project" value="TreeGrafter"/>
</dbReference>
<dbReference type="RefSeq" id="WP_094803610.1">
    <property type="nucleotide sequence ID" value="NZ_NEVP01000012.1"/>
</dbReference>
<feature type="domain" description="HTH arsR-type" evidence="1">
    <location>
        <begin position="4"/>
        <end position="97"/>
    </location>
</feature>
<dbReference type="InterPro" id="IPR036390">
    <property type="entry name" value="WH_DNA-bd_sf"/>
</dbReference>
<evidence type="ECO:0000259" key="1">
    <source>
        <dbReference type="PROSITE" id="PS50987"/>
    </source>
</evidence>
<sequence>MDALPADERIAQVAAAIADPARARMLCCLLDGCARTATELAVVAGIGASTASSHFQRLRDQGLVSLTVQGKHRYFQLATPEVASALEALLVVAGVPRTPFVPSTPQHLLHARTCYDHMAGTVAVSLHDAMWAQGWLAEGDGSYLVTAVGAQRLRDLGLDLDTMARKRRRQACACMDWSVRRPHLGGALGAGLLQLLLSRGWVTRELDSRALRVSRNGARQLGAAFGVLIEHEPARAATGAAARAA</sequence>
<protein>
    <submittedName>
        <fullName evidence="2">Transcriptional regulator</fullName>
    </submittedName>
</protein>
<dbReference type="GO" id="GO:0010288">
    <property type="term" value="P:response to lead ion"/>
    <property type="evidence" value="ECO:0007669"/>
    <property type="project" value="TreeGrafter"/>
</dbReference>
<dbReference type="SMART" id="SM00418">
    <property type="entry name" value="HTH_ARSR"/>
    <property type="match status" value="1"/>
</dbReference>
<evidence type="ECO:0000313" key="2">
    <source>
        <dbReference type="EMBL" id="OZI45771.1"/>
    </source>
</evidence>
<dbReference type="InterPro" id="IPR052543">
    <property type="entry name" value="HTH_Metal-responsive_Reg"/>
</dbReference>
<dbReference type="Proteomes" id="UP000216913">
    <property type="component" value="Unassembled WGS sequence"/>
</dbReference>
<dbReference type="GO" id="GO:0032791">
    <property type="term" value="F:lead ion binding"/>
    <property type="evidence" value="ECO:0007669"/>
    <property type="project" value="TreeGrafter"/>
</dbReference>
<dbReference type="InterPro" id="IPR036388">
    <property type="entry name" value="WH-like_DNA-bd_sf"/>
</dbReference>
<dbReference type="CDD" id="cd00090">
    <property type="entry name" value="HTH_ARSR"/>
    <property type="match status" value="1"/>
</dbReference>
<gene>
    <name evidence="2" type="ORF">CAL25_21330</name>
</gene>
<name>A0A261T8Z3_9BORD</name>
<keyword evidence="3" id="KW-1185">Reference proteome</keyword>
<dbReference type="PROSITE" id="PS50987">
    <property type="entry name" value="HTH_ARSR_2"/>
    <property type="match status" value="1"/>
</dbReference>
<dbReference type="GO" id="GO:0003700">
    <property type="term" value="F:DNA-binding transcription factor activity"/>
    <property type="evidence" value="ECO:0007669"/>
    <property type="project" value="InterPro"/>
</dbReference>
<dbReference type="EMBL" id="NEVP01000012">
    <property type="protein sequence ID" value="OZI45771.1"/>
    <property type="molecule type" value="Genomic_DNA"/>
</dbReference>
<evidence type="ECO:0000313" key="3">
    <source>
        <dbReference type="Proteomes" id="UP000216913"/>
    </source>
</evidence>
<dbReference type="Pfam" id="PF01022">
    <property type="entry name" value="HTH_5"/>
    <property type="match status" value="1"/>
</dbReference>
<dbReference type="GO" id="GO:0003677">
    <property type="term" value="F:DNA binding"/>
    <property type="evidence" value="ECO:0007669"/>
    <property type="project" value="TreeGrafter"/>
</dbReference>
<dbReference type="OrthoDB" id="9797716at2"/>
<dbReference type="InterPro" id="IPR001845">
    <property type="entry name" value="HTH_ArsR_DNA-bd_dom"/>
</dbReference>
<organism evidence="2 3">
    <name type="scientific">Bordetella genomosp. 5</name>
    <dbReference type="NCBI Taxonomy" id="1395608"/>
    <lineage>
        <taxon>Bacteria</taxon>
        <taxon>Pseudomonadati</taxon>
        <taxon>Pseudomonadota</taxon>
        <taxon>Betaproteobacteria</taxon>
        <taxon>Burkholderiales</taxon>
        <taxon>Alcaligenaceae</taxon>
        <taxon>Bordetella</taxon>
    </lineage>
</organism>
<dbReference type="Gene3D" id="1.10.10.10">
    <property type="entry name" value="Winged helix-like DNA-binding domain superfamily/Winged helix DNA-binding domain"/>
    <property type="match status" value="1"/>
</dbReference>
<dbReference type="GO" id="GO:0046686">
    <property type="term" value="P:response to cadmium ion"/>
    <property type="evidence" value="ECO:0007669"/>
    <property type="project" value="TreeGrafter"/>
</dbReference>